<dbReference type="OrthoDB" id="3639251at2759"/>
<dbReference type="SUPFAM" id="SSF103473">
    <property type="entry name" value="MFS general substrate transporter"/>
    <property type="match status" value="1"/>
</dbReference>
<protein>
    <recommendedName>
        <fullName evidence="7">Major facilitator superfamily (MFS) profile domain-containing protein</fullName>
    </recommendedName>
</protein>
<evidence type="ECO:0000256" key="1">
    <source>
        <dbReference type="ARBA" id="ARBA00004141"/>
    </source>
</evidence>
<dbReference type="InParanoid" id="F4R6S3"/>
<feature type="transmembrane region" description="Helical" evidence="6">
    <location>
        <begin position="306"/>
        <end position="327"/>
    </location>
</feature>
<dbReference type="GO" id="GO:0016020">
    <property type="term" value="C:membrane"/>
    <property type="evidence" value="ECO:0007669"/>
    <property type="project" value="UniProtKB-SubCell"/>
</dbReference>
<evidence type="ECO:0000313" key="9">
    <source>
        <dbReference type="Proteomes" id="UP000001072"/>
    </source>
</evidence>
<dbReference type="AlphaFoldDB" id="F4R6S3"/>
<dbReference type="InterPro" id="IPR036259">
    <property type="entry name" value="MFS_trans_sf"/>
</dbReference>
<gene>
    <name evidence="8" type="ORF">MELLADRAFT_32795</name>
</gene>
<evidence type="ECO:0000259" key="7">
    <source>
        <dbReference type="PROSITE" id="PS50850"/>
    </source>
</evidence>
<feature type="transmembrane region" description="Helical" evidence="6">
    <location>
        <begin position="47"/>
        <end position="67"/>
    </location>
</feature>
<name>F4R6S3_MELLP</name>
<proteinExistence type="predicted"/>
<evidence type="ECO:0000313" key="8">
    <source>
        <dbReference type="EMBL" id="EGG11925.1"/>
    </source>
</evidence>
<dbReference type="PANTHER" id="PTHR43791:SF62">
    <property type="entry name" value="MAJOR FACILITATOR SUPERFAMILY (MFS) PROFILE DOMAIN-CONTAINING PROTEIN"/>
    <property type="match status" value="1"/>
</dbReference>
<dbReference type="GeneID" id="18927244"/>
<dbReference type="Proteomes" id="UP000001072">
    <property type="component" value="Unassembled WGS sequence"/>
</dbReference>
<dbReference type="HOGENOM" id="CLU_001265_0_6_1"/>
<keyword evidence="9" id="KW-1185">Reference proteome</keyword>
<dbReference type="PANTHER" id="PTHR43791">
    <property type="entry name" value="PERMEASE-RELATED"/>
    <property type="match status" value="1"/>
</dbReference>
<comment type="subcellular location">
    <subcellularLocation>
        <location evidence="1">Membrane</location>
        <topology evidence="1">Multi-pass membrane protein</topology>
    </subcellularLocation>
</comment>
<dbReference type="Gene3D" id="1.20.1250.20">
    <property type="entry name" value="MFS general substrate transporter like domains"/>
    <property type="match status" value="2"/>
</dbReference>
<feature type="transmembrane region" description="Helical" evidence="6">
    <location>
        <begin position="251"/>
        <end position="270"/>
    </location>
</feature>
<feature type="transmembrane region" description="Helical" evidence="6">
    <location>
        <begin position="107"/>
        <end position="129"/>
    </location>
</feature>
<dbReference type="GO" id="GO:0022857">
    <property type="term" value="F:transmembrane transporter activity"/>
    <property type="evidence" value="ECO:0007669"/>
    <property type="project" value="InterPro"/>
</dbReference>
<feature type="non-terminal residue" evidence="8">
    <location>
        <position position="1"/>
    </location>
</feature>
<dbReference type="VEuPathDB" id="FungiDB:MELLADRAFT_32795"/>
<dbReference type="eggNOG" id="KOG2533">
    <property type="taxonomic scope" value="Eukaryota"/>
</dbReference>
<evidence type="ECO:0000256" key="5">
    <source>
        <dbReference type="ARBA" id="ARBA00023136"/>
    </source>
</evidence>
<keyword evidence="2" id="KW-0813">Transport</keyword>
<dbReference type="KEGG" id="mlr:MELLADRAFT_32795"/>
<evidence type="ECO:0000256" key="3">
    <source>
        <dbReference type="ARBA" id="ARBA00022692"/>
    </source>
</evidence>
<dbReference type="InterPro" id="IPR011701">
    <property type="entry name" value="MFS"/>
</dbReference>
<dbReference type="InterPro" id="IPR020846">
    <property type="entry name" value="MFS_dom"/>
</dbReference>
<accession>F4R6S3</accession>
<feature type="transmembrane region" description="Helical" evidence="6">
    <location>
        <begin position="282"/>
        <end position="300"/>
    </location>
</feature>
<dbReference type="PROSITE" id="PS50850">
    <property type="entry name" value="MFS"/>
    <property type="match status" value="1"/>
</dbReference>
<keyword evidence="3 6" id="KW-0812">Transmembrane</keyword>
<reference evidence="9" key="1">
    <citation type="journal article" date="2011" name="Proc. Natl. Acad. Sci. U.S.A.">
        <title>Obligate biotrophy features unraveled by the genomic analysis of rust fungi.</title>
        <authorList>
            <person name="Duplessis S."/>
            <person name="Cuomo C.A."/>
            <person name="Lin Y.-C."/>
            <person name="Aerts A."/>
            <person name="Tisserant E."/>
            <person name="Veneault-Fourrey C."/>
            <person name="Joly D.L."/>
            <person name="Hacquard S."/>
            <person name="Amselem J."/>
            <person name="Cantarel B.L."/>
            <person name="Chiu R."/>
            <person name="Coutinho P.M."/>
            <person name="Feau N."/>
            <person name="Field M."/>
            <person name="Frey P."/>
            <person name="Gelhaye E."/>
            <person name="Goldberg J."/>
            <person name="Grabherr M.G."/>
            <person name="Kodira C.D."/>
            <person name="Kohler A."/>
            <person name="Kuees U."/>
            <person name="Lindquist E.A."/>
            <person name="Lucas S.M."/>
            <person name="Mago R."/>
            <person name="Mauceli E."/>
            <person name="Morin E."/>
            <person name="Murat C."/>
            <person name="Pangilinan J.L."/>
            <person name="Park R."/>
            <person name="Pearson M."/>
            <person name="Quesneville H."/>
            <person name="Rouhier N."/>
            <person name="Sakthikumar S."/>
            <person name="Salamov A.A."/>
            <person name="Schmutz J."/>
            <person name="Selles B."/>
            <person name="Shapiro H."/>
            <person name="Tanguay P."/>
            <person name="Tuskan G.A."/>
            <person name="Henrissat B."/>
            <person name="Van de Peer Y."/>
            <person name="Rouze P."/>
            <person name="Ellis J.G."/>
            <person name="Dodds P.N."/>
            <person name="Schein J.E."/>
            <person name="Zhong S."/>
            <person name="Hamelin R.C."/>
            <person name="Grigoriev I.V."/>
            <person name="Szabo L.J."/>
            <person name="Martin F."/>
        </authorList>
    </citation>
    <scope>NUCLEOTIDE SEQUENCE [LARGE SCALE GENOMIC DNA]</scope>
    <source>
        <strain evidence="9">98AG31 / pathotype 3-4-7</strain>
    </source>
</reference>
<organism evidence="9">
    <name type="scientific">Melampsora larici-populina (strain 98AG31 / pathotype 3-4-7)</name>
    <name type="common">Poplar leaf rust fungus</name>
    <dbReference type="NCBI Taxonomy" id="747676"/>
    <lineage>
        <taxon>Eukaryota</taxon>
        <taxon>Fungi</taxon>
        <taxon>Dikarya</taxon>
        <taxon>Basidiomycota</taxon>
        <taxon>Pucciniomycotina</taxon>
        <taxon>Pucciniomycetes</taxon>
        <taxon>Pucciniales</taxon>
        <taxon>Melampsoraceae</taxon>
        <taxon>Melampsora</taxon>
    </lineage>
</organism>
<dbReference type="EMBL" id="GL883091">
    <property type="protein sequence ID" value="EGG11925.1"/>
    <property type="molecule type" value="Genomic_DNA"/>
</dbReference>
<feature type="transmembrane region" description="Helical" evidence="6">
    <location>
        <begin position="339"/>
        <end position="358"/>
    </location>
</feature>
<feature type="transmembrane region" description="Helical" evidence="6">
    <location>
        <begin position="141"/>
        <end position="163"/>
    </location>
</feature>
<feature type="domain" description="Major facilitator superfamily (MFS) profile" evidence="7">
    <location>
        <begin position="1"/>
        <end position="395"/>
    </location>
</feature>
<feature type="transmembrane region" description="Helical" evidence="6">
    <location>
        <begin position="73"/>
        <end position="95"/>
    </location>
</feature>
<sequence length="414" mass="46083">IANARIGGMSVDLNLSSTDYSLAVLIFSWDTSEIPSNMMMPQLRPSIFLSLLTFSWGLVAACFGLVQTKQALIGMRFLLGLIESGFFPGLVYYLSSWYRKRELAKRIGLLYSAAIFSGAFGGLLAGSVIAHLDGALGIRGWRWIFIIEGSVTILASFVVVFFLPDWPSDTRWLGPEQRMLAKARLHDDTLITSQDTEYQHLSHLQALKAALLDWRTHVFGLMYTLISSANMISYFIPAITSSMGYTGEKAQFMTVPIYICAVLAIIGISFSADHFNERGLHIGLPSFVAGSLYTICIWVHEPKARYGILCLSYGLVQSAVPVILAWVSQHIKYPDSKRAVSQAYVNTVGSAAAFYGSFLWSKPPDFTNGFIALMIFCFGCVICVIFAQFAFVREKIKKEKELVKKVSVEMENRR</sequence>
<dbReference type="RefSeq" id="XP_007404300.1">
    <property type="nucleotide sequence ID" value="XM_007404238.1"/>
</dbReference>
<evidence type="ECO:0000256" key="2">
    <source>
        <dbReference type="ARBA" id="ARBA00022448"/>
    </source>
</evidence>
<feature type="transmembrane region" description="Helical" evidence="6">
    <location>
        <begin position="218"/>
        <end position="239"/>
    </location>
</feature>
<evidence type="ECO:0000256" key="6">
    <source>
        <dbReference type="SAM" id="Phobius"/>
    </source>
</evidence>
<dbReference type="Pfam" id="PF07690">
    <property type="entry name" value="MFS_1"/>
    <property type="match status" value="1"/>
</dbReference>
<evidence type="ECO:0000256" key="4">
    <source>
        <dbReference type="ARBA" id="ARBA00022989"/>
    </source>
</evidence>
<keyword evidence="5 6" id="KW-0472">Membrane</keyword>
<feature type="transmembrane region" description="Helical" evidence="6">
    <location>
        <begin position="370"/>
        <end position="392"/>
    </location>
</feature>
<keyword evidence="4 6" id="KW-1133">Transmembrane helix</keyword>